<organism evidence="1 2">
    <name type="scientific">Cytospora chrysosperma</name>
    <name type="common">Cytospora canker fungus</name>
    <name type="synonym">Sphaeria chrysosperma</name>
    <dbReference type="NCBI Taxonomy" id="252740"/>
    <lineage>
        <taxon>Eukaryota</taxon>
        <taxon>Fungi</taxon>
        <taxon>Dikarya</taxon>
        <taxon>Ascomycota</taxon>
        <taxon>Pezizomycotina</taxon>
        <taxon>Sordariomycetes</taxon>
        <taxon>Sordariomycetidae</taxon>
        <taxon>Diaporthales</taxon>
        <taxon>Cytosporaceae</taxon>
        <taxon>Cytospora</taxon>
    </lineage>
</organism>
<dbReference type="EMBL" id="LJZO01000023">
    <property type="protein sequence ID" value="ROV95591.1"/>
    <property type="molecule type" value="Genomic_DNA"/>
</dbReference>
<name>A0A423VX64_CYTCH</name>
<evidence type="ECO:0000313" key="1">
    <source>
        <dbReference type="EMBL" id="ROV95591.1"/>
    </source>
</evidence>
<dbReference type="AlphaFoldDB" id="A0A423VX64"/>
<sequence>MGLWSCIGDITTAAAQEALEDPADPADHKEAITVEVAAVDNREVAAAVSADHRAATTEAAVVAMEVVAAAALVVVATEVVVTEVKVVVVAAEAEAVVVDVEEVVEAGKGSHRVCTMKNQ</sequence>
<accession>A0A423VX64</accession>
<proteinExistence type="predicted"/>
<protein>
    <submittedName>
        <fullName evidence="1">Uncharacterized protein</fullName>
    </submittedName>
</protein>
<dbReference type="Proteomes" id="UP000284375">
    <property type="component" value="Unassembled WGS sequence"/>
</dbReference>
<reference evidence="1 2" key="1">
    <citation type="submission" date="2015-09" db="EMBL/GenBank/DDBJ databases">
        <title>Host preference determinants of Valsa canker pathogens revealed by comparative genomics.</title>
        <authorList>
            <person name="Yin Z."/>
            <person name="Huang L."/>
        </authorList>
    </citation>
    <scope>NUCLEOTIDE SEQUENCE [LARGE SCALE GENOMIC DNA]</scope>
    <source>
        <strain evidence="1 2">YSFL</strain>
    </source>
</reference>
<evidence type="ECO:0000313" key="2">
    <source>
        <dbReference type="Proteomes" id="UP000284375"/>
    </source>
</evidence>
<comment type="caution">
    <text evidence="1">The sequence shown here is derived from an EMBL/GenBank/DDBJ whole genome shotgun (WGS) entry which is preliminary data.</text>
</comment>
<gene>
    <name evidence="1" type="ORF">VSDG_05321</name>
</gene>
<keyword evidence="2" id="KW-1185">Reference proteome</keyword>